<dbReference type="PROSITE" id="PS50097">
    <property type="entry name" value="BTB"/>
    <property type="match status" value="1"/>
</dbReference>
<accession>A0ABZ1CUH9</accession>
<feature type="domain" description="BTB" evidence="1">
    <location>
        <begin position="24"/>
        <end position="89"/>
    </location>
</feature>
<dbReference type="EMBL" id="CP141883">
    <property type="protein sequence ID" value="WRT65311.1"/>
    <property type="molecule type" value="Genomic_DNA"/>
</dbReference>
<dbReference type="RefSeq" id="XP_062790051.1">
    <property type="nucleotide sequence ID" value="XM_062934000.1"/>
</dbReference>
<protein>
    <recommendedName>
        <fullName evidence="1">BTB domain-containing protein</fullName>
    </recommendedName>
</protein>
<dbReference type="Gene3D" id="3.30.710.10">
    <property type="entry name" value="Potassium Channel Kv1.1, Chain A"/>
    <property type="match status" value="1"/>
</dbReference>
<organism evidence="2 3">
    <name type="scientific">Kwoniella shivajii</name>
    <dbReference type="NCBI Taxonomy" id="564305"/>
    <lineage>
        <taxon>Eukaryota</taxon>
        <taxon>Fungi</taxon>
        <taxon>Dikarya</taxon>
        <taxon>Basidiomycota</taxon>
        <taxon>Agaricomycotina</taxon>
        <taxon>Tremellomycetes</taxon>
        <taxon>Tremellales</taxon>
        <taxon>Cryptococcaceae</taxon>
        <taxon>Kwoniella</taxon>
    </lineage>
</organism>
<evidence type="ECO:0000313" key="3">
    <source>
        <dbReference type="Proteomes" id="UP001329825"/>
    </source>
</evidence>
<reference evidence="2 3" key="1">
    <citation type="submission" date="2024-01" db="EMBL/GenBank/DDBJ databases">
        <title>Comparative genomics of Cryptococcus and Kwoniella reveals pathogenesis evolution and contrasting modes of karyotype evolution via chromosome fusion or intercentromeric recombination.</title>
        <authorList>
            <person name="Coelho M.A."/>
            <person name="David-Palma M."/>
            <person name="Shea T."/>
            <person name="Bowers K."/>
            <person name="McGinley-Smith S."/>
            <person name="Mohammad A.W."/>
            <person name="Gnirke A."/>
            <person name="Yurkov A.M."/>
            <person name="Nowrousian M."/>
            <person name="Sun S."/>
            <person name="Cuomo C.A."/>
            <person name="Heitman J."/>
        </authorList>
    </citation>
    <scope>NUCLEOTIDE SEQUENCE [LARGE SCALE GENOMIC DNA]</scope>
    <source>
        <strain evidence="2">CBS 11374</strain>
    </source>
</reference>
<evidence type="ECO:0000313" key="2">
    <source>
        <dbReference type="EMBL" id="WRT65311.1"/>
    </source>
</evidence>
<dbReference type="InterPro" id="IPR011333">
    <property type="entry name" value="SKP1/BTB/POZ_sf"/>
</dbReference>
<dbReference type="Proteomes" id="UP001329825">
    <property type="component" value="Chromosome 3"/>
</dbReference>
<name>A0ABZ1CUH9_9TREE</name>
<dbReference type="InterPro" id="IPR000210">
    <property type="entry name" value="BTB/POZ_dom"/>
</dbReference>
<sequence length="241" mass="27907">MLTAYTDNDGKEYKYYDEYKDESGDLVIITSDDLAIKVQKSLLEHSSPVFRSMFSTCKSDDNVIHLDHPAAALALYLTALGDRPLDYLNNEYDTFAEAIELCFLYDTLHTGPKMLKTLSPIGKLGHKHGYSLFKFSARFDDVLTACRIIQTIGLYQDTRLNGGDAFWRPNNWERSYMDVLPSSWVWAYMQAHQQTTARIRTRDYWNDIAIKFLEYLLPVGVLTWHELQTFYRGNPLETKLT</sequence>
<proteinExistence type="predicted"/>
<keyword evidence="3" id="KW-1185">Reference proteome</keyword>
<evidence type="ECO:0000259" key="1">
    <source>
        <dbReference type="PROSITE" id="PS50097"/>
    </source>
</evidence>
<dbReference type="GeneID" id="87954385"/>
<gene>
    <name evidence="2" type="ORF">IL334_002254</name>
</gene>